<reference evidence="2" key="1">
    <citation type="submission" date="2016-10" db="EMBL/GenBank/DDBJ databases">
        <authorList>
            <person name="de Groot N.N."/>
        </authorList>
    </citation>
    <scope>NUCLEOTIDE SEQUENCE</scope>
</reference>
<gene>
    <name evidence="2" type="ORF">MNB_SUP05-SYMBIONT-4-20</name>
</gene>
<organism evidence="2">
    <name type="scientific">hydrothermal vent metagenome</name>
    <dbReference type="NCBI Taxonomy" id="652676"/>
    <lineage>
        <taxon>unclassified sequences</taxon>
        <taxon>metagenomes</taxon>
        <taxon>ecological metagenomes</taxon>
    </lineage>
</organism>
<name>A0A1W1DV68_9ZZZZ</name>
<proteinExistence type="predicted"/>
<dbReference type="EMBL" id="FPHY01000021">
    <property type="protein sequence ID" value="SFV85319.1"/>
    <property type="molecule type" value="Genomic_DNA"/>
</dbReference>
<evidence type="ECO:0000256" key="1">
    <source>
        <dbReference type="SAM" id="MobiDB-lite"/>
    </source>
</evidence>
<sequence length="73" mass="8369">MGLKKMKYHLIHKNSIDTVLDKARQYRSLLEPDLAISICLDIFLVDPENQEALVGHPQKPKPKKSLFLTTKNP</sequence>
<protein>
    <submittedName>
        <fullName evidence="2">Uncharacterized protein</fullName>
    </submittedName>
</protein>
<dbReference type="AlphaFoldDB" id="A0A1W1DV68"/>
<accession>A0A1W1DV68</accession>
<evidence type="ECO:0000313" key="2">
    <source>
        <dbReference type="EMBL" id="SFV85319.1"/>
    </source>
</evidence>
<feature type="region of interest" description="Disordered" evidence="1">
    <location>
        <begin position="53"/>
        <end position="73"/>
    </location>
</feature>